<dbReference type="InterPro" id="IPR039657">
    <property type="entry name" value="Dimethylallyltransferase"/>
</dbReference>
<dbReference type="AlphaFoldDB" id="A0A1J1DZD2"/>
<reference evidence="14 15" key="1">
    <citation type="submission" date="2014-03" db="EMBL/GenBank/DDBJ databases">
        <title>complete genome sequence of Flavobacteriaceae bacterium JBKA-6.</title>
        <authorList>
            <person name="Takano T."/>
            <person name="Nakamura Y."/>
            <person name="Takuma S."/>
            <person name="Yasuike M."/>
            <person name="Matsuyama T."/>
            <person name="Sakai T."/>
            <person name="Fujiwara A."/>
            <person name="Kimoto K."/>
            <person name="Fukuda Y."/>
            <person name="Kondo H."/>
            <person name="Hirono I."/>
            <person name="Nakayasu C."/>
        </authorList>
    </citation>
    <scope>NUCLEOTIDE SEQUENCE [LARGE SCALE GENOMIC DNA]</scope>
    <source>
        <strain evidence="14 15">JBKA-6</strain>
    </source>
</reference>
<keyword evidence="7 10" id="KW-0067">ATP-binding</keyword>
<dbReference type="PANTHER" id="PTHR11088">
    <property type="entry name" value="TRNA DIMETHYLALLYLTRANSFERASE"/>
    <property type="match status" value="1"/>
</dbReference>
<evidence type="ECO:0000256" key="7">
    <source>
        <dbReference type="ARBA" id="ARBA00022840"/>
    </source>
</evidence>
<dbReference type="Proteomes" id="UP000243197">
    <property type="component" value="Chromosome"/>
</dbReference>
<evidence type="ECO:0000256" key="10">
    <source>
        <dbReference type="HAMAP-Rule" id="MF_00185"/>
    </source>
</evidence>
<dbReference type="EC" id="2.5.1.75" evidence="10"/>
<comment type="catalytic activity">
    <reaction evidence="9 10 11">
        <text>adenosine(37) in tRNA + dimethylallyl diphosphate = N(6)-dimethylallyladenosine(37) in tRNA + diphosphate</text>
        <dbReference type="Rhea" id="RHEA:26482"/>
        <dbReference type="Rhea" id="RHEA-COMP:10162"/>
        <dbReference type="Rhea" id="RHEA-COMP:10375"/>
        <dbReference type="ChEBI" id="CHEBI:33019"/>
        <dbReference type="ChEBI" id="CHEBI:57623"/>
        <dbReference type="ChEBI" id="CHEBI:74411"/>
        <dbReference type="ChEBI" id="CHEBI:74415"/>
        <dbReference type="EC" id="2.5.1.75"/>
    </reaction>
</comment>
<name>A0A1J1DZD2_9FLAO</name>
<evidence type="ECO:0000256" key="1">
    <source>
        <dbReference type="ARBA" id="ARBA00001946"/>
    </source>
</evidence>
<dbReference type="SUPFAM" id="SSF52540">
    <property type="entry name" value="P-loop containing nucleoside triphosphate hydrolases"/>
    <property type="match status" value="2"/>
</dbReference>
<evidence type="ECO:0000256" key="8">
    <source>
        <dbReference type="ARBA" id="ARBA00022842"/>
    </source>
</evidence>
<dbReference type="Gene3D" id="3.40.50.300">
    <property type="entry name" value="P-loop containing nucleotide triphosphate hydrolases"/>
    <property type="match status" value="1"/>
</dbReference>
<evidence type="ECO:0000256" key="2">
    <source>
        <dbReference type="ARBA" id="ARBA00003213"/>
    </source>
</evidence>
<dbReference type="PANTHER" id="PTHR11088:SF60">
    <property type="entry name" value="TRNA DIMETHYLALLYLTRANSFERASE"/>
    <property type="match status" value="1"/>
</dbReference>
<keyword evidence="15" id="KW-1185">Reference proteome</keyword>
<organism evidence="14 15">
    <name type="scientific">Ichthyobacterium seriolicida</name>
    <dbReference type="NCBI Taxonomy" id="242600"/>
    <lineage>
        <taxon>Bacteria</taxon>
        <taxon>Pseudomonadati</taxon>
        <taxon>Bacteroidota</taxon>
        <taxon>Flavobacteriia</taxon>
        <taxon>Flavobacteriales</taxon>
        <taxon>Ichthyobacteriaceae</taxon>
        <taxon>Ichthyobacterium</taxon>
    </lineage>
</organism>
<comment type="similarity">
    <text evidence="3 10 13">Belongs to the IPP transferase family.</text>
</comment>
<comment type="subunit">
    <text evidence="10">Monomer.</text>
</comment>
<dbReference type="Gene3D" id="1.10.20.140">
    <property type="match status" value="1"/>
</dbReference>
<proteinExistence type="inferred from homology"/>
<comment type="cofactor">
    <cofactor evidence="1 10">
        <name>Mg(2+)</name>
        <dbReference type="ChEBI" id="CHEBI:18420"/>
    </cofactor>
</comment>
<keyword evidence="5 10" id="KW-0819">tRNA processing</keyword>
<keyword evidence="8 10" id="KW-0460">Magnesium</keyword>
<accession>A0A1J1DZD2</accession>
<dbReference type="GO" id="GO:0006400">
    <property type="term" value="P:tRNA modification"/>
    <property type="evidence" value="ECO:0007669"/>
    <property type="project" value="TreeGrafter"/>
</dbReference>
<comment type="function">
    <text evidence="2 10 12">Catalyzes the transfer of a dimethylallyl group onto the adenine at position 37 in tRNAs that read codons beginning with uridine, leading to the formation of N6-(dimethylallyl)adenosine (i(6)A).</text>
</comment>
<evidence type="ECO:0000256" key="3">
    <source>
        <dbReference type="ARBA" id="ARBA00005842"/>
    </source>
</evidence>
<evidence type="ECO:0000256" key="5">
    <source>
        <dbReference type="ARBA" id="ARBA00022694"/>
    </source>
</evidence>
<evidence type="ECO:0000256" key="6">
    <source>
        <dbReference type="ARBA" id="ARBA00022741"/>
    </source>
</evidence>
<dbReference type="KEGG" id="ise:JBKA6_1258"/>
<dbReference type="Pfam" id="PF01715">
    <property type="entry name" value="IPPT"/>
    <property type="match status" value="1"/>
</dbReference>
<dbReference type="InterPro" id="IPR027417">
    <property type="entry name" value="P-loop_NTPase"/>
</dbReference>
<dbReference type="GO" id="GO:0005524">
    <property type="term" value="F:ATP binding"/>
    <property type="evidence" value="ECO:0007669"/>
    <property type="project" value="UniProtKB-UniRule"/>
</dbReference>
<evidence type="ECO:0000256" key="12">
    <source>
        <dbReference type="RuleBase" id="RU003784"/>
    </source>
</evidence>
<protein>
    <recommendedName>
        <fullName evidence="10">tRNA dimethylallyltransferase</fullName>
        <ecNumber evidence="10">2.5.1.75</ecNumber>
    </recommendedName>
    <alternativeName>
        <fullName evidence="10">Dimethylallyl diphosphate:tRNA dimethylallyltransferase</fullName>
        <shortName evidence="10">DMAPP:tRNA dimethylallyltransferase</shortName>
        <shortName evidence="10">DMATase</shortName>
    </alternativeName>
    <alternativeName>
        <fullName evidence="10">Isopentenyl-diphosphate:tRNA isopentenyltransferase</fullName>
        <shortName evidence="10">IPP transferase</shortName>
        <shortName evidence="10">IPPT</shortName>
        <shortName evidence="10">IPTase</shortName>
    </alternativeName>
</protein>
<dbReference type="HAMAP" id="MF_00185">
    <property type="entry name" value="IPP_trans"/>
    <property type="match status" value="1"/>
</dbReference>
<feature type="binding site" evidence="10">
    <location>
        <begin position="11"/>
        <end position="18"/>
    </location>
    <ligand>
        <name>ATP</name>
        <dbReference type="ChEBI" id="CHEBI:30616"/>
    </ligand>
</feature>
<evidence type="ECO:0000256" key="11">
    <source>
        <dbReference type="RuleBase" id="RU003783"/>
    </source>
</evidence>
<keyword evidence="4 10" id="KW-0808">Transferase</keyword>
<evidence type="ECO:0000256" key="9">
    <source>
        <dbReference type="ARBA" id="ARBA00049563"/>
    </source>
</evidence>
<dbReference type="NCBIfam" id="TIGR00174">
    <property type="entry name" value="miaA"/>
    <property type="match status" value="1"/>
</dbReference>
<evidence type="ECO:0000313" key="14">
    <source>
        <dbReference type="EMBL" id="BAV95271.1"/>
    </source>
</evidence>
<comment type="caution">
    <text evidence="10">Lacks conserved residue(s) required for the propagation of feature annotation.</text>
</comment>
<dbReference type="RefSeq" id="WP_172843113.1">
    <property type="nucleotide sequence ID" value="NZ_AP014564.1"/>
</dbReference>
<dbReference type="GO" id="GO:0052381">
    <property type="term" value="F:tRNA dimethylallyltransferase activity"/>
    <property type="evidence" value="ECO:0007669"/>
    <property type="project" value="UniProtKB-UniRule"/>
</dbReference>
<evidence type="ECO:0000313" key="15">
    <source>
        <dbReference type="Proteomes" id="UP000243197"/>
    </source>
</evidence>
<dbReference type="EMBL" id="AP014564">
    <property type="protein sequence ID" value="BAV95271.1"/>
    <property type="molecule type" value="Genomic_DNA"/>
</dbReference>
<feature type="binding site" evidence="10">
    <location>
        <begin position="13"/>
        <end position="18"/>
    </location>
    <ligand>
        <name>substrate</name>
    </ligand>
</feature>
<evidence type="ECO:0000256" key="13">
    <source>
        <dbReference type="RuleBase" id="RU003785"/>
    </source>
</evidence>
<dbReference type="InterPro" id="IPR018022">
    <property type="entry name" value="IPT"/>
</dbReference>
<feature type="region of interest" description="Interaction with substrate tRNA" evidence="10">
    <location>
        <begin position="36"/>
        <end position="39"/>
    </location>
</feature>
<feature type="site" description="Interaction with substrate tRNA" evidence="10">
    <location>
        <position position="124"/>
    </location>
</feature>
<gene>
    <name evidence="10" type="primary">miaA</name>
    <name evidence="14" type="ORF">JBKA6_1258</name>
</gene>
<feature type="site" description="Interaction with substrate tRNA" evidence="10">
    <location>
        <position position="102"/>
    </location>
</feature>
<keyword evidence="6 10" id="KW-0547">Nucleotide-binding</keyword>
<sequence>MNKKYLIAVLGPTAIGKTTLSIRLAKYFNTEIISCDSRQFFKELKIGAAPPSDFELSQVNHHFIANKSICDHYDVGLFENEGLLVLREIFQRKDIVIMVGGSGLYANSLIYGLDDFPKIPIEVREDINNKYREKGLSFILEMLEGLDPIYFERVDKSNHMRIIRALGVSIYTGKPYSDYLGKKTKKRFFTSVQIGLNIDRDILYSQIESRVDGMIECGLVQEVESLVKYRDKNALNTVGYKELFKYLDRECSLEESVKEIKKNTRNFAKRQLTWFRKNRDLKWFDPMDFQEIVKYCKDMIL</sequence>
<evidence type="ECO:0000256" key="4">
    <source>
        <dbReference type="ARBA" id="ARBA00022679"/>
    </source>
</evidence>